<accession>A0ABT9IVK3</accession>
<organism evidence="7 8">
    <name type="scientific">Chengkuizengella axinellae</name>
    <dbReference type="NCBI Taxonomy" id="3064388"/>
    <lineage>
        <taxon>Bacteria</taxon>
        <taxon>Bacillati</taxon>
        <taxon>Bacillota</taxon>
        <taxon>Bacilli</taxon>
        <taxon>Bacillales</taxon>
        <taxon>Paenibacillaceae</taxon>
        <taxon>Chengkuizengella</taxon>
    </lineage>
</organism>
<keyword evidence="8" id="KW-1185">Reference proteome</keyword>
<dbReference type="InterPro" id="IPR051327">
    <property type="entry name" value="MATE_MepA_subfamily"/>
</dbReference>
<evidence type="ECO:0000256" key="1">
    <source>
        <dbReference type="ARBA" id="ARBA00004651"/>
    </source>
</evidence>
<comment type="subcellular location">
    <subcellularLocation>
        <location evidence="1">Cell membrane</location>
        <topology evidence="1">Multi-pass membrane protein</topology>
    </subcellularLocation>
</comment>
<evidence type="ECO:0000313" key="7">
    <source>
        <dbReference type="EMBL" id="MDP5273383.1"/>
    </source>
</evidence>
<evidence type="ECO:0000256" key="3">
    <source>
        <dbReference type="ARBA" id="ARBA00022692"/>
    </source>
</evidence>
<evidence type="ECO:0000313" key="8">
    <source>
        <dbReference type="Proteomes" id="UP001231941"/>
    </source>
</evidence>
<dbReference type="PANTHER" id="PTHR43823:SF3">
    <property type="entry name" value="MULTIDRUG EXPORT PROTEIN MEPA"/>
    <property type="match status" value="1"/>
</dbReference>
<gene>
    <name evidence="7" type="ORF">Q5Y73_04650</name>
</gene>
<dbReference type="Proteomes" id="UP001231941">
    <property type="component" value="Unassembled WGS sequence"/>
</dbReference>
<feature type="transmembrane region" description="Helical" evidence="6">
    <location>
        <begin position="12"/>
        <end position="35"/>
    </location>
</feature>
<evidence type="ECO:0000256" key="4">
    <source>
        <dbReference type="ARBA" id="ARBA00022989"/>
    </source>
</evidence>
<evidence type="ECO:0000256" key="5">
    <source>
        <dbReference type="ARBA" id="ARBA00023136"/>
    </source>
</evidence>
<keyword evidence="2" id="KW-1003">Cell membrane</keyword>
<proteinExistence type="predicted"/>
<dbReference type="InterPro" id="IPR002528">
    <property type="entry name" value="MATE_fam"/>
</dbReference>
<feature type="transmembrane region" description="Helical" evidence="6">
    <location>
        <begin position="117"/>
        <end position="138"/>
    </location>
</feature>
<evidence type="ECO:0000256" key="6">
    <source>
        <dbReference type="SAM" id="Phobius"/>
    </source>
</evidence>
<dbReference type="PANTHER" id="PTHR43823">
    <property type="entry name" value="SPORULATION PROTEIN YKVU"/>
    <property type="match status" value="1"/>
</dbReference>
<dbReference type="Pfam" id="PF01554">
    <property type="entry name" value="MatE"/>
    <property type="match status" value="1"/>
</dbReference>
<sequence>MFAGTKLSEGALNYGLTYLYFLLPGLGFVIVTQVLSGILQGEGLAKYVAFSMLISTLLNIILDPIFIFAFDMGLAGASLSTSLSIMVSCLYVVFVFKRKSNIKLKWRILHVDRKVMGEILKIAVPVLLVTLTSGVGLVF</sequence>
<keyword evidence="4 6" id="KW-1133">Transmembrane helix</keyword>
<dbReference type="EMBL" id="JAVAMP010000001">
    <property type="protein sequence ID" value="MDP5273383.1"/>
    <property type="molecule type" value="Genomic_DNA"/>
</dbReference>
<protein>
    <submittedName>
        <fullName evidence="7">Polysaccharide biosynthesis C-terminal domain-containing protein</fullName>
    </submittedName>
</protein>
<feature type="transmembrane region" description="Helical" evidence="6">
    <location>
        <begin position="47"/>
        <end position="70"/>
    </location>
</feature>
<name>A0ABT9IVK3_9BACL</name>
<reference evidence="7 8" key="1">
    <citation type="submission" date="2023-08" db="EMBL/GenBank/DDBJ databases">
        <authorList>
            <person name="Park J.-S."/>
        </authorList>
    </citation>
    <scope>NUCLEOTIDE SEQUENCE [LARGE SCALE GENOMIC DNA]</scope>
    <source>
        <strain evidence="7 8">2205SS18-9</strain>
    </source>
</reference>
<comment type="caution">
    <text evidence="7">The sequence shown here is derived from an EMBL/GenBank/DDBJ whole genome shotgun (WGS) entry which is preliminary data.</text>
</comment>
<feature type="transmembrane region" description="Helical" evidence="6">
    <location>
        <begin position="76"/>
        <end position="96"/>
    </location>
</feature>
<evidence type="ECO:0000256" key="2">
    <source>
        <dbReference type="ARBA" id="ARBA00022475"/>
    </source>
</evidence>
<keyword evidence="3 6" id="KW-0812">Transmembrane</keyword>
<keyword evidence="5 6" id="KW-0472">Membrane</keyword>
<dbReference type="RefSeq" id="WP_305990870.1">
    <property type="nucleotide sequence ID" value="NZ_JAVAMP010000001.1"/>
</dbReference>